<proteinExistence type="predicted"/>
<dbReference type="EMBL" id="JAOAOG010000175">
    <property type="protein sequence ID" value="KAJ6242484.1"/>
    <property type="molecule type" value="Genomic_DNA"/>
</dbReference>
<keyword evidence="1" id="KW-0732">Signal</keyword>
<sequence length="791" mass="89243">MFLNFSCLKTKELVLVCLFFFVFFKQLTASNPEESCGYQKFGSEYLVNKYITNEQSYPAVSSVGSNGEKYVIAWQSLQSGESGDKYGIYAQVYNSSEGSKIGEEFQVNTQTTDDQKLPSVASVGSNGEKYVIAWQSGAIGDTDIYAQMYKSSDGSKIEEEFRANTYTDDEQSYPTVSSIGSNGEKYVIAWQSQQNTSSDEWGVYAQMYQSSDGSKIGEEFHVNTHTDDDQKLPSVTSIGSNGEKYVIAWQSEQSGESGDTDIYAQLYQSSDGTKIGGEFQVNTHTASYQSYPSVSSVGADKENFVVAWSSSNQDGNNWGVFAQLFSSSDDHLPIGEEVQINKYNISSQSYPKVASIGEDEEHFVVTWASYGQDSSNWGVFARIYSSTDFSPVGNEFQANTHTAADQTYPAVASFGGSSDDEKNQFVVTWMSEGQDNDAWGVFAQNYRFNHIKPSINKLIPEDHYFENSFTFDYQFDQDTFVDEQDGTDLKYEAKLANNDPLPSGLNFDSTNRQFSGSVSNQDSCKDYTIKVIAINSCNLTNSQNFQLLSTNTKPEANNTVPNRELGYGKDDYSNDDFKIPEYSFFDEQQEETALNYESELVTDNENNGQLPDWLLFDENTRTFSINANYQWTRDDMGDYQIKVLASDYCNESSSQIFDFQITNNPPYVNKPIDNLEMQFDEIKEFLFDQNTFLDPNNDDLNYELSLNDQDELPDWITFEESERKITINPENENRVGKYTLKLTASDELLSVVEEFTLNVNSDGSSTSASSTLYSLQYFYLFVSIFAFSFLF</sequence>
<evidence type="ECO:0000256" key="1">
    <source>
        <dbReference type="SAM" id="SignalP"/>
    </source>
</evidence>
<dbReference type="InterPro" id="IPR013783">
    <property type="entry name" value="Ig-like_fold"/>
</dbReference>
<organism evidence="3 4">
    <name type="scientific">Anaeramoeba flamelloides</name>
    <dbReference type="NCBI Taxonomy" id="1746091"/>
    <lineage>
        <taxon>Eukaryota</taxon>
        <taxon>Metamonada</taxon>
        <taxon>Anaeramoebidae</taxon>
        <taxon>Anaeramoeba</taxon>
    </lineage>
</organism>
<comment type="caution">
    <text evidence="3">The sequence shown here is derived from an EMBL/GenBank/DDBJ whole genome shotgun (WGS) entry which is preliminary data.</text>
</comment>
<dbReference type="SMART" id="SM00736">
    <property type="entry name" value="CADG"/>
    <property type="match status" value="2"/>
</dbReference>
<protein>
    <recommendedName>
        <fullName evidence="2">Dystroglycan-type cadherin-like domain-containing protein</fullName>
    </recommendedName>
</protein>
<accession>A0ABQ8YD66</accession>
<dbReference type="Pfam" id="PF05345">
    <property type="entry name" value="He_PIG"/>
    <property type="match status" value="2"/>
</dbReference>
<reference evidence="3" key="1">
    <citation type="submission" date="2022-08" db="EMBL/GenBank/DDBJ databases">
        <title>Novel sulfate-reducing endosymbionts in the free-living metamonad Anaeramoeba.</title>
        <authorList>
            <person name="Jerlstrom-Hultqvist J."/>
            <person name="Cepicka I."/>
            <person name="Gallot-Lavallee L."/>
            <person name="Salas-Leiva D."/>
            <person name="Curtis B.A."/>
            <person name="Zahonova K."/>
            <person name="Pipaliya S."/>
            <person name="Dacks J."/>
            <person name="Roger A.J."/>
        </authorList>
    </citation>
    <scope>NUCLEOTIDE SEQUENCE</scope>
    <source>
        <strain evidence="3">Schooner1</strain>
    </source>
</reference>
<gene>
    <name evidence="3" type="ORF">M0813_22626</name>
</gene>
<evidence type="ECO:0000313" key="4">
    <source>
        <dbReference type="Proteomes" id="UP001150062"/>
    </source>
</evidence>
<dbReference type="Gene3D" id="2.60.40.10">
    <property type="entry name" value="Immunoglobulins"/>
    <property type="match status" value="3"/>
</dbReference>
<feature type="chain" id="PRO_5045120953" description="Dystroglycan-type cadherin-like domain-containing protein" evidence="1">
    <location>
        <begin position="30"/>
        <end position="791"/>
    </location>
</feature>
<feature type="signal peptide" evidence="1">
    <location>
        <begin position="1"/>
        <end position="29"/>
    </location>
</feature>
<evidence type="ECO:0000313" key="3">
    <source>
        <dbReference type="EMBL" id="KAJ6242484.1"/>
    </source>
</evidence>
<feature type="domain" description="Dystroglycan-type cadherin-like" evidence="2">
    <location>
        <begin position="450"/>
        <end position="561"/>
    </location>
</feature>
<dbReference type="Proteomes" id="UP001150062">
    <property type="component" value="Unassembled WGS sequence"/>
</dbReference>
<dbReference type="SUPFAM" id="SSF49313">
    <property type="entry name" value="Cadherin-like"/>
    <property type="match status" value="3"/>
</dbReference>
<feature type="domain" description="Dystroglycan-type cadherin-like" evidence="2">
    <location>
        <begin position="667"/>
        <end position="766"/>
    </location>
</feature>
<dbReference type="InterPro" id="IPR006644">
    <property type="entry name" value="Cadg"/>
</dbReference>
<dbReference type="InterPro" id="IPR015919">
    <property type="entry name" value="Cadherin-like_sf"/>
</dbReference>
<name>A0ABQ8YD66_9EUKA</name>
<keyword evidence="4" id="KW-1185">Reference proteome</keyword>
<evidence type="ECO:0000259" key="2">
    <source>
        <dbReference type="SMART" id="SM00736"/>
    </source>
</evidence>